<gene>
    <name evidence="2" type="ORF">BV97_01551</name>
</gene>
<dbReference type="Proteomes" id="UP000024329">
    <property type="component" value="Unassembled WGS sequence"/>
</dbReference>
<name>A0A031K2I2_9SPHN</name>
<keyword evidence="1" id="KW-0472">Membrane</keyword>
<dbReference type="STRING" id="158500.BES08_04400"/>
<proteinExistence type="predicted"/>
<comment type="caution">
    <text evidence="2">The sequence shown here is derived from an EMBL/GenBank/DDBJ whole genome shotgun (WGS) entry which is preliminary data.</text>
</comment>
<feature type="transmembrane region" description="Helical" evidence="1">
    <location>
        <begin position="6"/>
        <end position="25"/>
    </location>
</feature>
<reference evidence="2 3" key="1">
    <citation type="submission" date="2014-03" db="EMBL/GenBank/DDBJ databases">
        <title>Whole genome sequence of Novosphingobium resinovorum KF1.</title>
        <authorList>
            <person name="Gan H.M."/>
            <person name="Gan H.Y."/>
            <person name="Chew T.H."/>
            <person name="Savka M.A."/>
        </authorList>
    </citation>
    <scope>NUCLEOTIDE SEQUENCE [LARGE SCALE GENOMIC DNA]</scope>
    <source>
        <strain evidence="2 3">KF1</strain>
    </source>
</reference>
<dbReference type="AlphaFoldDB" id="A0A031K2I2"/>
<evidence type="ECO:0000313" key="2">
    <source>
        <dbReference type="EMBL" id="EZP83440.1"/>
    </source>
</evidence>
<keyword evidence="1" id="KW-1133">Transmembrane helix</keyword>
<evidence type="ECO:0000313" key="3">
    <source>
        <dbReference type="Proteomes" id="UP000024329"/>
    </source>
</evidence>
<sequence>MDDSLHRMTICGSLAALVAVIAWLGDHRRHRRKNIERVGFMPWTPIFFFSLMVAVLLLGLSAREWLGG</sequence>
<feature type="transmembrane region" description="Helical" evidence="1">
    <location>
        <begin position="46"/>
        <end position="66"/>
    </location>
</feature>
<protein>
    <submittedName>
        <fullName evidence="2">Uncharacterized protein</fullName>
    </submittedName>
</protein>
<evidence type="ECO:0000256" key="1">
    <source>
        <dbReference type="SAM" id="Phobius"/>
    </source>
</evidence>
<dbReference type="EMBL" id="JFYZ01000003">
    <property type="protein sequence ID" value="EZP83440.1"/>
    <property type="molecule type" value="Genomic_DNA"/>
</dbReference>
<accession>A0A031K2I2</accession>
<organism evidence="2 3">
    <name type="scientific">Novosphingobium resinovorum</name>
    <dbReference type="NCBI Taxonomy" id="158500"/>
    <lineage>
        <taxon>Bacteria</taxon>
        <taxon>Pseudomonadati</taxon>
        <taxon>Pseudomonadota</taxon>
        <taxon>Alphaproteobacteria</taxon>
        <taxon>Sphingomonadales</taxon>
        <taxon>Sphingomonadaceae</taxon>
        <taxon>Novosphingobium</taxon>
    </lineage>
</organism>
<keyword evidence="1" id="KW-0812">Transmembrane</keyword>
<dbReference type="RefSeq" id="WP_036524716.1">
    <property type="nucleotide sequence ID" value="NZ_JFYZ01000003.1"/>
</dbReference>
<dbReference type="PATRIC" id="fig|158500.4.peg.1589"/>